<organism evidence="1 2">
    <name type="scientific">Symbiodinium pilosum</name>
    <name type="common">Dinoflagellate</name>
    <dbReference type="NCBI Taxonomy" id="2952"/>
    <lineage>
        <taxon>Eukaryota</taxon>
        <taxon>Sar</taxon>
        <taxon>Alveolata</taxon>
        <taxon>Dinophyceae</taxon>
        <taxon>Suessiales</taxon>
        <taxon>Symbiodiniaceae</taxon>
        <taxon>Symbiodinium</taxon>
    </lineage>
</organism>
<keyword evidence="2" id="KW-1185">Reference proteome</keyword>
<evidence type="ECO:0000313" key="1">
    <source>
        <dbReference type="EMBL" id="CAE7315363.1"/>
    </source>
</evidence>
<reference evidence="1" key="1">
    <citation type="submission" date="2021-02" db="EMBL/GenBank/DDBJ databases">
        <authorList>
            <person name="Dougan E. K."/>
            <person name="Rhodes N."/>
            <person name="Thang M."/>
            <person name="Chan C."/>
        </authorList>
    </citation>
    <scope>NUCLEOTIDE SEQUENCE</scope>
</reference>
<dbReference type="OrthoDB" id="421978at2759"/>
<dbReference type="AlphaFoldDB" id="A0A812NUL5"/>
<sequence>HPAAYDVCESCFETYSGVAMPLSGHVQRSSKTRSVFCWDRTRQTCCQACTAMLDALPRSWTRRLQRSEARSEAQV</sequence>
<name>A0A812NUL5_SYMPI</name>
<evidence type="ECO:0000313" key="2">
    <source>
        <dbReference type="Proteomes" id="UP000649617"/>
    </source>
</evidence>
<proteinExistence type="predicted"/>
<dbReference type="Proteomes" id="UP000649617">
    <property type="component" value="Unassembled WGS sequence"/>
</dbReference>
<gene>
    <name evidence="1" type="ORF">SPIL2461_LOCUS7239</name>
</gene>
<comment type="caution">
    <text evidence="1">The sequence shown here is derived from an EMBL/GenBank/DDBJ whole genome shotgun (WGS) entry which is preliminary data.</text>
</comment>
<accession>A0A812NUL5</accession>
<protein>
    <submittedName>
        <fullName evidence="1">Uncharacterized protein</fullName>
    </submittedName>
</protein>
<feature type="non-terminal residue" evidence="1">
    <location>
        <position position="75"/>
    </location>
</feature>
<dbReference type="EMBL" id="CAJNIZ010011137">
    <property type="protein sequence ID" value="CAE7315363.1"/>
    <property type="molecule type" value="Genomic_DNA"/>
</dbReference>